<proteinExistence type="predicted"/>
<name>A0A6L5Y5N5_9FIRM</name>
<accession>A0A6L5Y5N5</accession>
<dbReference type="Proteomes" id="UP000474676">
    <property type="component" value="Unassembled WGS sequence"/>
</dbReference>
<dbReference type="RefSeq" id="WP_154574328.1">
    <property type="nucleotide sequence ID" value="NZ_VUMZ01000004.1"/>
</dbReference>
<reference evidence="1 2" key="1">
    <citation type="submission" date="2019-08" db="EMBL/GenBank/DDBJ databases">
        <title>In-depth cultivation of the pig gut microbiome towards novel bacterial diversity and tailored functional studies.</title>
        <authorList>
            <person name="Wylensek D."/>
            <person name="Hitch T.C.A."/>
            <person name="Clavel T."/>
        </authorList>
    </citation>
    <scope>NUCLEOTIDE SEQUENCE [LARGE SCALE GENOMIC DNA]</scope>
    <source>
        <strain evidence="1 2">WCA-MUC-591-APC-3H</strain>
    </source>
</reference>
<dbReference type="GeneID" id="303114898"/>
<protein>
    <submittedName>
        <fullName evidence="1">Uncharacterized protein</fullName>
    </submittedName>
</protein>
<keyword evidence="2" id="KW-1185">Reference proteome</keyword>
<dbReference type="EMBL" id="VUMZ01000004">
    <property type="protein sequence ID" value="MST51893.1"/>
    <property type="molecule type" value="Genomic_DNA"/>
</dbReference>
<sequence>MQDRYTGDLGDFSKLGILRALQTAGLSIGVNWYLTPDENHNGDGRHVKYLNQEEFKACDEELWLELKHVVESNQRKACYLENENILQACFYSERLDFTGKTKAERESVRKAWHKKACITLAGNDIVCVDPENGLIVPSAVGRPKENKYVLYDELTDYYAQQSSVIYY</sequence>
<evidence type="ECO:0000313" key="2">
    <source>
        <dbReference type="Proteomes" id="UP000474676"/>
    </source>
</evidence>
<gene>
    <name evidence="1" type="ORF">FYJ64_06135</name>
</gene>
<organism evidence="1 2">
    <name type="scientific">Hornefia butyriciproducens</name>
    <dbReference type="NCBI Taxonomy" id="2652293"/>
    <lineage>
        <taxon>Bacteria</taxon>
        <taxon>Bacillati</taxon>
        <taxon>Bacillota</taxon>
        <taxon>Clostridia</taxon>
        <taxon>Peptostreptococcales</taxon>
        <taxon>Anaerovoracaceae</taxon>
        <taxon>Hornefia</taxon>
    </lineage>
</organism>
<comment type="caution">
    <text evidence="1">The sequence shown here is derived from an EMBL/GenBank/DDBJ whole genome shotgun (WGS) entry which is preliminary data.</text>
</comment>
<evidence type="ECO:0000313" key="1">
    <source>
        <dbReference type="EMBL" id="MST51893.1"/>
    </source>
</evidence>
<dbReference type="AlphaFoldDB" id="A0A6L5Y5N5"/>